<evidence type="ECO:0000313" key="1">
    <source>
        <dbReference type="EMBL" id="TWF53304.1"/>
    </source>
</evidence>
<dbReference type="Proteomes" id="UP000320653">
    <property type="component" value="Unassembled WGS sequence"/>
</dbReference>
<proteinExistence type="predicted"/>
<dbReference type="EMBL" id="VIWP01000004">
    <property type="protein sequence ID" value="TWF53304.1"/>
    <property type="molecule type" value="Genomic_DNA"/>
</dbReference>
<dbReference type="AlphaFoldDB" id="A0A561QSF7"/>
<protein>
    <submittedName>
        <fullName evidence="1">Uncharacterized protein</fullName>
    </submittedName>
</protein>
<reference evidence="1 2" key="1">
    <citation type="submission" date="2019-06" db="EMBL/GenBank/DDBJ databases">
        <title>Sorghum-associated microbial communities from plants grown in Nebraska, USA.</title>
        <authorList>
            <person name="Schachtman D."/>
        </authorList>
    </citation>
    <scope>NUCLEOTIDE SEQUENCE [LARGE SCALE GENOMIC DNA]</scope>
    <source>
        <strain evidence="1 2">1225</strain>
    </source>
</reference>
<keyword evidence="2" id="KW-1185">Reference proteome</keyword>
<comment type="caution">
    <text evidence="1">The sequence shown here is derived from an EMBL/GenBank/DDBJ whole genome shotgun (WGS) entry which is preliminary data.</text>
</comment>
<sequence length="218" mass="24389">MTAINVLVSDRRVQIVSDGAASYRGRLHKLVNKVVPVPHLSLAVAFRGKGRDFPEILRLVGEYSNFDDLKRDLPKRLRKRFGWRRMFGRFFDFDIYIGHVGAGVASAVFLCSHNGNAEMKAYEWTDIPWVLFSPDLPADDQTFGRAWVSGLKLMDDRAAVDAVDRQRSVSFGHDRKGSDWGGVGGFVQITTIGGRGIEQRIVKRYSDQVGEMLGRSGA</sequence>
<name>A0A561QSF7_9HYPH</name>
<accession>A0A561QSF7</accession>
<organism evidence="1 2">
    <name type="scientific">Neorhizobium alkalisoli</name>
    <dbReference type="NCBI Taxonomy" id="528178"/>
    <lineage>
        <taxon>Bacteria</taxon>
        <taxon>Pseudomonadati</taxon>
        <taxon>Pseudomonadota</taxon>
        <taxon>Alphaproteobacteria</taxon>
        <taxon>Hyphomicrobiales</taxon>
        <taxon>Rhizobiaceae</taxon>
        <taxon>Rhizobium/Agrobacterium group</taxon>
        <taxon>Neorhizobium</taxon>
    </lineage>
</organism>
<evidence type="ECO:0000313" key="2">
    <source>
        <dbReference type="Proteomes" id="UP000320653"/>
    </source>
</evidence>
<dbReference type="RefSeq" id="WP_145639020.1">
    <property type="nucleotide sequence ID" value="NZ_VIWP01000004.1"/>
</dbReference>
<dbReference type="OrthoDB" id="8421884at2"/>
<gene>
    <name evidence="1" type="ORF">FHW37_104583</name>
</gene>